<feature type="transmembrane region" description="Helical" evidence="1">
    <location>
        <begin position="262"/>
        <end position="282"/>
    </location>
</feature>
<dbReference type="InterPro" id="IPR003474">
    <property type="entry name" value="Glcn_transporter"/>
</dbReference>
<organism evidence="2 3">
    <name type="scientific">Candidatus Erwinia haradaeae</name>
    <dbReference type="NCBI Taxonomy" id="1922217"/>
    <lineage>
        <taxon>Bacteria</taxon>
        <taxon>Pseudomonadati</taxon>
        <taxon>Pseudomonadota</taxon>
        <taxon>Gammaproteobacteria</taxon>
        <taxon>Enterobacterales</taxon>
        <taxon>Erwiniaceae</taxon>
        <taxon>Erwinia</taxon>
    </lineage>
</organism>
<dbReference type="GO" id="GO:0005886">
    <property type="term" value="C:plasma membrane"/>
    <property type="evidence" value="ECO:0007669"/>
    <property type="project" value="TreeGrafter"/>
</dbReference>
<keyword evidence="1" id="KW-0472">Membrane</keyword>
<dbReference type="GO" id="GO:0015128">
    <property type="term" value="F:gluconate transmembrane transporter activity"/>
    <property type="evidence" value="ECO:0007669"/>
    <property type="project" value="InterPro"/>
</dbReference>
<feature type="transmembrane region" description="Helical" evidence="1">
    <location>
        <begin position="29"/>
        <end position="45"/>
    </location>
</feature>
<feature type="transmembrane region" description="Helical" evidence="1">
    <location>
        <begin position="420"/>
        <end position="445"/>
    </location>
</feature>
<feature type="transmembrane region" description="Helical" evidence="1">
    <location>
        <begin position="6"/>
        <end position="22"/>
    </location>
</feature>
<dbReference type="PANTHER" id="PTHR30354:SF8">
    <property type="entry name" value="LOW-AFFINITY GLUCONATE TRANSPORTER"/>
    <property type="match status" value="1"/>
</dbReference>
<reference evidence="2 3" key="1">
    <citation type="submission" date="2019-02" db="EMBL/GenBank/DDBJ databases">
        <authorList>
            <person name="Manzano-Marin A."/>
            <person name="Manzano-Marin A."/>
        </authorList>
    </citation>
    <scope>NUCLEOTIDE SEQUENCE [LARGE SCALE GENOMIC DNA]</scope>
    <source>
        <strain evidence="2 3">ErCisplendens/pseudotsugae</strain>
    </source>
</reference>
<dbReference type="EMBL" id="LR217705">
    <property type="protein sequence ID" value="VFP79962.1"/>
    <property type="molecule type" value="Genomic_DNA"/>
</dbReference>
<evidence type="ECO:0000256" key="1">
    <source>
        <dbReference type="SAM" id="Phobius"/>
    </source>
</evidence>
<dbReference type="PANTHER" id="PTHR30354">
    <property type="entry name" value="GNT FAMILY GLUCONATE TRANSPORTER"/>
    <property type="match status" value="1"/>
</dbReference>
<dbReference type="RefSeq" id="WP_197094850.1">
    <property type="nucleotide sequence ID" value="NZ_LR217705.1"/>
</dbReference>
<feature type="transmembrane region" description="Helical" evidence="1">
    <location>
        <begin position="143"/>
        <end position="163"/>
    </location>
</feature>
<feature type="transmembrane region" description="Helical" evidence="1">
    <location>
        <begin position="340"/>
        <end position="369"/>
    </location>
</feature>
<name>A0A451D2U8_9GAMM</name>
<feature type="transmembrane region" description="Helical" evidence="1">
    <location>
        <begin position="175"/>
        <end position="202"/>
    </location>
</feature>
<dbReference type="NCBIfam" id="TIGR00791">
    <property type="entry name" value="gntP"/>
    <property type="match status" value="1"/>
</dbReference>
<evidence type="ECO:0000313" key="3">
    <source>
        <dbReference type="Proteomes" id="UP000294338"/>
    </source>
</evidence>
<dbReference type="Pfam" id="PF02447">
    <property type="entry name" value="GntP_permease"/>
    <property type="match status" value="1"/>
</dbReference>
<gene>
    <name evidence="2" type="primary">gntU</name>
    <name evidence="2" type="ORF">ERCISPPS3390_029</name>
</gene>
<proteinExistence type="predicted"/>
<dbReference type="PIRSF" id="PIRSF002746">
    <property type="entry name" value="Gluconate_transporter"/>
    <property type="match status" value="1"/>
</dbReference>
<sequence length="446" mass="47068">MNTITLILTAVGSVFLLLFLVMKERMHAFIALILVSIFAGVASGMPLEHITATMQKGMGGTLGFLAIIVALGAMFGKILQEVGIVNQIAFFILKIFSERSASYALGVAGLICALPLFFEVAVVLLIGIAFAVGHRTGENLAKLLLSLFSGMAAASAFLLPGPAPMLLALQMHADFGWMILLGVCAAIPGMLIAGPMFGGFISKYVQFQKIHEETVTQLKSNHLPSFPISLLLILCPLILVCVKTIGECFVSPNESIYNFLELIGHPFISILVACLLVIYGIARPCGIDKDKIMQICTSSLHPAGIILLVIGAGGVFKQVLVDSGIGSTLGRVLIGSDLPIAVACFVLAGVIRIIQGSATISCLTVVSLVTPVIDPLHYSGAQLAALSMCISGGSIILSHVNDAGFWLFSRFTSATESQTLRTWTVMETILGSVGGMVGIIAFKLLS</sequence>
<feature type="transmembrane region" description="Helical" evidence="1">
    <location>
        <begin position="103"/>
        <end position="131"/>
    </location>
</feature>
<dbReference type="Proteomes" id="UP000294338">
    <property type="component" value="Chromosome 1"/>
</dbReference>
<accession>A0A451D2U8</accession>
<evidence type="ECO:0000313" key="2">
    <source>
        <dbReference type="EMBL" id="VFP79962.1"/>
    </source>
</evidence>
<keyword evidence="1" id="KW-1133">Transmembrane helix</keyword>
<feature type="transmembrane region" description="Helical" evidence="1">
    <location>
        <begin position="381"/>
        <end position="400"/>
    </location>
</feature>
<dbReference type="AlphaFoldDB" id="A0A451D2U8"/>
<feature type="transmembrane region" description="Helical" evidence="1">
    <location>
        <begin position="57"/>
        <end position="75"/>
    </location>
</feature>
<feature type="transmembrane region" description="Helical" evidence="1">
    <location>
        <begin position="303"/>
        <end position="320"/>
    </location>
</feature>
<protein>
    <submittedName>
        <fullName evidence="2">Low-affinity gluconate transporter</fullName>
    </submittedName>
</protein>
<keyword evidence="1" id="KW-0812">Transmembrane</keyword>
<dbReference type="NCBIfam" id="NF007781">
    <property type="entry name" value="PRK10472.1"/>
    <property type="match status" value="1"/>
</dbReference>
<feature type="transmembrane region" description="Helical" evidence="1">
    <location>
        <begin position="223"/>
        <end position="242"/>
    </location>
</feature>